<dbReference type="HOGENOM" id="CLU_518725_0_0_1"/>
<evidence type="ECO:0000313" key="2">
    <source>
        <dbReference type="EMBL" id="EOD45949.1"/>
    </source>
</evidence>
<dbReference type="InterPro" id="IPR032675">
    <property type="entry name" value="LRR_dom_sf"/>
</dbReference>
<dbReference type="AlphaFoldDB" id="R1GJ24"/>
<feature type="signal peptide" evidence="1">
    <location>
        <begin position="1"/>
        <end position="24"/>
    </location>
</feature>
<protein>
    <submittedName>
        <fullName evidence="2">Putative f-box domain cyclin-like protein</fullName>
    </submittedName>
</protein>
<evidence type="ECO:0000313" key="3">
    <source>
        <dbReference type="Proteomes" id="UP000013521"/>
    </source>
</evidence>
<evidence type="ECO:0000256" key="1">
    <source>
        <dbReference type="SAM" id="SignalP"/>
    </source>
</evidence>
<organism evidence="2 3">
    <name type="scientific">Botryosphaeria parva (strain UCR-NP2)</name>
    <name type="common">Grapevine canker fungus</name>
    <name type="synonym">Neofusicoccum parvum</name>
    <dbReference type="NCBI Taxonomy" id="1287680"/>
    <lineage>
        <taxon>Eukaryota</taxon>
        <taxon>Fungi</taxon>
        <taxon>Dikarya</taxon>
        <taxon>Ascomycota</taxon>
        <taxon>Pezizomycotina</taxon>
        <taxon>Dothideomycetes</taxon>
        <taxon>Dothideomycetes incertae sedis</taxon>
        <taxon>Botryosphaeriales</taxon>
        <taxon>Botryosphaeriaceae</taxon>
        <taxon>Neofusicoccum</taxon>
    </lineage>
</organism>
<gene>
    <name evidence="2" type="ORF">UCRNP2_7323</name>
</gene>
<name>R1GJ24_BOTPV</name>
<feature type="chain" id="PRO_5004351427" evidence="1">
    <location>
        <begin position="25"/>
        <end position="525"/>
    </location>
</feature>
<dbReference type="KEGG" id="npa:UCRNP2_7323"/>
<dbReference type="OrthoDB" id="2522477at2759"/>
<reference evidence="3" key="1">
    <citation type="journal article" date="2013" name="Genome Announc.">
        <title>Draft genome sequence of Neofusicoccum parvum isolate UCR-NP2, a fungal vascular pathogen associated with grapevine cankers.</title>
        <authorList>
            <person name="Blanco-Ulate B."/>
            <person name="Rolshausen P."/>
            <person name="Cantu D."/>
        </authorList>
    </citation>
    <scope>NUCLEOTIDE SEQUENCE [LARGE SCALE GENOMIC DNA]</scope>
    <source>
        <strain evidence="3">UCR-NP2</strain>
    </source>
</reference>
<proteinExistence type="predicted"/>
<sequence>MIPQRILPLHLILSLLLASTTATALSILQDKRRAIVVDLSRCPNPTAAQPNIHTIATSPTIDASLCGLRDPSAFCADAAAAQIEFSESPDGAVYTFRVPLAYASVKALVWLQEQAFPQYWDDPVRGVGGTVVDLEREGVSEAVITRMPVEMLDAIFAEVQVWETLIALTRTCWRFRDVLEPCIYRSVVIRSAGGLSSFHHALQAKPSRAELVRSFAIKRGERALHAYRARHSSATADELSDFCLIPILTRLEHLHLESFFMDQAEFNGILLRAAQGELLRSLKTCTLNIQHPSFSTIGGHVFETILLHPTLERLTIHLFDHGLRPHTHPPTALRALELRDSRLSPAGLRLLLRQTRSLSELVFGGRPGAVAFSPPADASDMSDALGEVALSLTRLAVRGELGALSEATRLGQLVRLRRLTIAGAAWLLPRCAPGPATEAALRERLPPRLELLETSGWGEGAGGFVDEPLLRALRPVFEDRQGLAPALRRIDLPSRGGCGEVSTAFRTACEVNGIVVSQSDVLEVT</sequence>
<dbReference type="EMBL" id="KB916519">
    <property type="protein sequence ID" value="EOD45949.1"/>
    <property type="molecule type" value="Genomic_DNA"/>
</dbReference>
<keyword evidence="1" id="KW-0732">Signal</keyword>
<accession>R1GJ24</accession>
<dbReference type="Proteomes" id="UP000013521">
    <property type="component" value="Unassembled WGS sequence"/>
</dbReference>
<dbReference type="Gene3D" id="3.80.10.10">
    <property type="entry name" value="Ribonuclease Inhibitor"/>
    <property type="match status" value="1"/>
</dbReference>